<comment type="caution">
    <text evidence="3">The sequence shown here is derived from an EMBL/GenBank/DDBJ whole genome shotgun (WGS) entry which is preliminary data.</text>
</comment>
<dbReference type="RefSeq" id="XP_038747415.1">
    <property type="nucleotide sequence ID" value="XM_038887249.1"/>
</dbReference>
<evidence type="ECO:0000256" key="1">
    <source>
        <dbReference type="SAM" id="MobiDB-lite"/>
    </source>
</evidence>
<keyword evidence="2" id="KW-0812">Transmembrane</keyword>
<reference evidence="3" key="2">
    <citation type="submission" date="2020-11" db="EMBL/GenBank/DDBJ databases">
        <title>Whole genome sequencing of Colletotrichum sp.</title>
        <authorList>
            <person name="Li H."/>
        </authorList>
    </citation>
    <scope>NUCLEOTIDE SEQUENCE</scope>
    <source>
        <strain evidence="3">CkLH20</strain>
    </source>
</reference>
<organism evidence="3 4">
    <name type="scientific">Colletotrichum karsti</name>
    <dbReference type="NCBI Taxonomy" id="1095194"/>
    <lineage>
        <taxon>Eukaryota</taxon>
        <taxon>Fungi</taxon>
        <taxon>Dikarya</taxon>
        <taxon>Ascomycota</taxon>
        <taxon>Pezizomycotina</taxon>
        <taxon>Sordariomycetes</taxon>
        <taxon>Hypocreomycetidae</taxon>
        <taxon>Glomerellales</taxon>
        <taxon>Glomerellaceae</taxon>
        <taxon>Colletotrichum</taxon>
        <taxon>Colletotrichum boninense species complex</taxon>
    </lineage>
</organism>
<protein>
    <submittedName>
        <fullName evidence="3">Uncharacterized protein</fullName>
    </submittedName>
</protein>
<dbReference type="GeneID" id="62160323"/>
<feature type="compositionally biased region" description="Basic and acidic residues" evidence="1">
    <location>
        <begin position="121"/>
        <end position="132"/>
    </location>
</feature>
<feature type="compositionally biased region" description="Basic and acidic residues" evidence="1">
    <location>
        <begin position="164"/>
        <end position="194"/>
    </location>
</feature>
<feature type="compositionally biased region" description="Polar residues" evidence="1">
    <location>
        <begin position="231"/>
        <end position="255"/>
    </location>
</feature>
<feature type="compositionally biased region" description="Low complexity" evidence="1">
    <location>
        <begin position="196"/>
        <end position="226"/>
    </location>
</feature>
<accession>A0A9P6I811</accession>
<keyword evidence="2" id="KW-1133">Transmembrane helix</keyword>
<keyword evidence="4" id="KW-1185">Reference proteome</keyword>
<proteinExistence type="predicted"/>
<feature type="transmembrane region" description="Helical" evidence="2">
    <location>
        <begin position="33"/>
        <end position="55"/>
    </location>
</feature>
<evidence type="ECO:0000313" key="4">
    <source>
        <dbReference type="Proteomes" id="UP000781932"/>
    </source>
</evidence>
<feature type="region of interest" description="Disordered" evidence="1">
    <location>
        <begin position="149"/>
        <end position="280"/>
    </location>
</feature>
<dbReference type="Proteomes" id="UP000781932">
    <property type="component" value="Unassembled WGS sequence"/>
</dbReference>
<reference evidence="3" key="1">
    <citation type="submission" date="2020-03" db="EMBL/GenBank/DDBJ databases">
        <authorList>
            <person name="He L."/>
        </authorList>
    </citation>
    <scope>NUCLEOTIDE SEQUENCE</scope>
    <source>
        <strain evidence="3">CkLH20</strain>
    </source>
</reference>
<dbReference type="AlphaFoldDB" id="A0A9P6I811"/>
<gene>
    <name evidence="3" type="ORF">CkaCkLH20_04530</name>
</gene>
<evidence type="ECO:0000256" key="2">
    <source>
        <dbReference type="SAM" id="Phobius"/>
    </source>
</evidence>
<dbReference type="EMBL" id="JAATWM020000012">
    <property type="protein sequence ID" value="KAF9877954.1"/>
    <property type="molecule type" value="Genomic_DNA"/>
</dbReference>
<keyword evidence="2" id="KW-0472">Membrane</keyword>
<sequence>MTDATTNNPPKLVTRTSWILQWAFSSESPSIRFFKGCAIGMVLGLFVSTLCLCYVPCFHYQYSRSGDGVWEFWMPGTGWRFTLHPPGAYVRWVRCWVRRRLRLFFMGREERTLRDEEAGGIELRDQGRREEQTLPEPTLPQFSGSYMFSAAGASNPDAQQGYGNHERQQRVRDEFRMERENIQRAVAEERRRSEIQQADAAALAQDEQSATTTPQQDVTTPQQQQPHAPESVQTTAPQQLENSPADQTSNNTARQTAPAPAAPSVMGPYQRYNPLDPMRPINLTNDDIERERLQKDRRWWRSMWTFMD</sequence>
<feature type="region of interest" description="Disordered" evidence="1">
    <location>
        <begin position="121"/>
        <end position="140"/>
    </location>
</feature>
<name>A0A9P6I811_9PEZI</name>
<evidence type="ECO:0000313" key="3">
    <source>
        <dbReference type="EMBL" id="KAF9877954.1"/>
    </source>
</evidence>